<accession>A0A1G4S0R1</accession>
<dbReference type="AlphaFoldDB" id="A0A1G4S0R1"/>
<protein>
    <submittedName>
        <fullName evidence="2">Glyoxalase family protein</fullName>
    </submittedName>
</protein>
<dbReference type="InterPro" id="IPR052537">
    <property type="entry name" value="Extradiol_RC_dioxygenase"/>
</dbReference>
<dbReference type="CDD" id="cd08346">
    <property type="entry name" value="PcpA_N_like"/>
    <property type="match status" value="1"/>
</dbReference>
<dbReference type="PANTHER" id="PTHR36110:SF2">
    <property type="entry name" value="RING-CLEAVING DIOXYGENASE MHQE-RELATED"/>
    <property type="match status" value="1"/>
</dbReference>
<dbReference type="PROSITE" id="PS51819">
    <property type="entry name" value="VOC"/>
    <property type="match status" value="2"/>
</dbReference>
<dbReference type="STRING" id="177413.SAMN05660859_2036"/>
<dbReference type="InterPro" id="IPR037523">
    <property type="entry name" value="VOC_core"/>
</dbReference>
<proteinExistence type="predicted"/>
<dbReference type="SUPFAM" id="SSF54593">
    <property type="entry name" value="Glyoxalase/Bleomycin resistance protein/Dihydroxybiphenyl dioxygenase"/>
    <property type="match status" value="1"/>
</dbReference>
<dbReference type="PANTHER" id="PTHR36110">
    <property type="entry name" value="RING-CLEAVING DIOXYGENASE MHQE-RELATED"/>
    <property type="match status" value="1"/>
</dbReference>
<dbReference type="Pfam" id="PF00903">
    <property type="entry name" value="Glyoxalase"/>
    <property type="match status" value="1"/>
</dbReference>
<sequence length="310" mass="33642">MNRNGIHHVTAIAGNARRNVEFYTRTLGLRLVKKTVNFDDPGTYHFYYGDEVGSPGTILTFFPWDHVAPGRLGIGETQETAFRVPAGAIGYWTQRFVEKGVAHSASVKRFGESVLAFKDPHGMRLALVGVVGAENEPAWLGTDVPAENAIRGFHSVNLLLAEAAPTGAILTDVFGFTEIGREGSLVRFKAEGTEIGGIVDIHAAGGFLPARMGGGSVHHIAFRAADDAAEFAMVKKLRENHGIATTEQKDRNYFRSIYFREPGHVLFEIATDIPGFAADEPVASLGEALKLPDFLEGRRSQIEAVLPEIA</sequence>
<evidence type="ECO:0000259" key="1">
    <source>
        <dbReference type="PROSITE" id="PS51819"/>
    </source>
</evidence>
<dbReference type="EMBL" id="FMTP01000002">
    <property type="protein sequence ID" value="SCW61929.1"/>
    <property type="molecule type" value="Genomic_DNA"/>
</dbReference>
<dbReference type="InterPro" id="IPR029068">
    <property type="entry name" value="Glyas_Bleomycin-R_OHBP_Dase"/>
</dbReference>
<reference evidence="3" key="1">
    <citation type="submission" date="2016-10" db="EMBL/GenBank/DDBJ databases">
        <authorList>
            <person name="Varghese N."/>
            <person name="Submissions S."/>
        </authorList>
    </citation>
    <scope>NUCLEOTIDE SEQUENCE [LARGE SCALE GENOMIC DNA]</scope>
    <source>
        <strain evidence="3">CGMCC 1.1761</strain>
    </source>
</reference>
<dbReference type="Gene3D" id="3.10.180.10">
    <property type="entry name" value="2,3-Dihydroxybiphenyl 1,2-Dioxygenase, domain 1"/>
    <property type="match status" value="2"/>
</dbReference>
<dbReference type="CDD" id="cd08347">
    <property type="entry name" value="PcpA_C_like"/>
    <property type="match status" value="1"/>
</dbReference>
<dbReference type="RefSeq" id="WP_091438629.1">
    <property type="nucleotide sequence ID" value="NZ_FMTP01000002.1"/>
</dbReference>
<keyword evidence="3" id="KW-1185">Reference proteome</keyword>
<evidence type="ECO:0000313" key="3">
    <source>
        <dbReference type="Proteomes" id="UP000198889"/>
    </source>
</evidence>
<feature type="domain" description="VOC" evidence="1">
    <location>
        <begin position="5"/>
        <end position="130"/>
    </location>
</feature>
<dbReference type="InterPro" id="IPR004360">
    <property type="entry name" value="Glyas_Fos-R_dOase_dom"/>
</dbReference>
<organism evidence="2 3">
    <name type="scientific">Ancylobacter rudongensis</name>
    <dbReference type="NCBI Taxonomy" id="177413"/>
    <lineage>
        <taxon>Bacteria</taxon>
        <taxon>Pseudomonadati</taxon>
        <taxon>Pseudomonadota</taxon>
        <taxon>Alphaproteobacteria</taxon>
        <taxon>Hyphomicrobiales</taxon>
        <taxon>Xanthobacteraceae</taxon>
        <taxon>Ancylobacter</taxon>
    </lineage>
</organism>
<feature type="domain" description="VOC" evidence="1">
    <location>
        <begin position="152"/>
        <end position="272"/>
    </location>
</feature>
<dbReference type="Proteomes" id="UP000198889">
    <property type="component" value="Unassembled WGS sequence"/>
</dbReference>
<name>A0A1G4S0R1_9HYPH</name>
<gene>
    <name evidence="2" type="ORF">SAMN05660859_2036</name>
</gene>
<evidence type="ECO:0000313" key="2">
    <source>
        <dbReference type="EMBL" id="SCW61929.1"/>
    </source>
</evidence>